<keyword evidence="1" id="KW-0732">Signal</keyword>
<protein>
    <submittedName>
        <fullName evidence="2">Uncharacterized protein</fullName>
    </submittedName>
</protein>
<organism evidence="2 3">
    <name type="scientific">Ataeniobius toweri</name>
    <dbReference type="NCBI Taxonomy" id="208326"/>
    <lineage>
        <taxon>Eukaryota</taxon>
        <taxon>Metazoa</taxon>
        <taxon>Chordata</taxon>
        <taxon>Craniata</taxon>
        <taxon>Vertebrata</taxon>
        <taxon>Euteleostomi</taxon>
        <taxon>Actinopterygii</taxon>
        <taxon>Neopterygii</taxon>
        <taxon>Teleostei</taxon>
        <taxon>Neoteleostei</taxon>
        <taxon>Acanthomorphata</taxon>
        <taxon>Ovalentaria</taxon>
        <taxon>Atherinomorphae</taxon>
        <taxon>Cyprinodontiformes</taxon>
        <taxon>Goodeidae</taxon>
        <taxon>Ataeniobius</taxon>
    </lineage>
</organism>
<dbReference type="Proteomes" id="UP001345963">
    <property type="component" value="Unassembled WGS sequence"/>
</dbReference>
<keyword evidence="3" id="KW-1185">Reference proteome</keyword>
<feature type="signal peptide" evidence="1">
    <location>
        <begin position="1"/>
        <end position="27"/>
    </location>
</feature>
<dbReference type="EMBL" id="JAHUTI010071011">
    <property type="protein sequence ID" value="MED6255423.1"/>
    <property type="molecule type" value="Genomic_DNA"/>
</dbReference>
<evidence type="ECO:0000313" key="2">
    <source>
        <dbReference type="EMBL" id="MED6255423.1"/>
    </source>
</evidence>
<reference evidence="2 3" key="1">
    <citation type="submission" date="2021-07" db="EMBL/GenBank/DDBJ databases">
        <authorList>
            <person name="Palmer J.M."/>
        </authorList>
    </citation>
    <scope>NUCLEOTIDE SEQUENCE [LARGE SCALE GENOMIC DNA]</scope>
    <source>
        <strain evidence="2 3">AT_MEX2019</strain>
        <tissue evidence="2">Muscle</tissue>
    </source>
</reference>
<name>A0ABU7BXW0_9TELE</name>
<gene>
    <name evidence="2" type="ORF">ATANTOWER_009512</name>
</gene>
<evidence type="ECO:0000256" key="1">
    <source>
        <dbReference type="SAM" id="SignalP"/>
    </source>
</evidence>
<evidence type="ECO:0000313" key="3">
    <source>
        <dbReference type="Proteomes" id="UP001345963"/>
    </source>
</evidence>
<proteinExistence type="predicted"/>
<accession>A0ABU7BXW0</accession>
<comment type="caution">
    <text evidence="2">The sequence shown here is derived from an EMBL/GenBank/DDBJ whole genome shotgun (WGS) entry which is preliminary data.</text>
</comment>
<feature type="chain" id="PRO_5045844762" evidence="1">
    <location>
        <begin position="28"/>
        <end position="101"/>
    </location>
</feature>
<sequence>MKLQHIKQFSLGSELLLVILIKSIVLPQDYNTDKMCCSCLINVVVLKTPEHYGIKRVCPFMNQSKFPKPLFDLLESAQNDKLYAWEWGWDFLDLMHLVTEK</sequence>